<accession>A0A0D6LSR8</accession>
<dbReference type="Proteomes" id="UP000054495">
    <property type="component" value="Unassembled WGS sequence"/>
</dbReference>
<name>A0A0D6LSR8_9BILA</name>
<proteinExistence type="predicted"/>
<protein>
    <submittedName>
        <fullName evidence="1">Uncharacterized protein</fullName>
    </submittedName>
</protein>
<gene>
    <name evidence="1" type="ORF">ANCCEY_10221</name>
</gene>
<dbReference type="EMBL" id="KE125171">
    <property type="protein sequence ID" value="EPB70697.1"/>
    <property type="molecule type" value="Genomic_DNA"/>
</dbReference>
<reference evidence="1 2" key="1">
    <citation type="submission" date="2013-05" db="EMBL/GenBank/DDBJ databases">
        <title>Draft genome of the parasitic nematode Anyclostoma ceylanicum.</title>
        <authorList>
            <person name="Mitreva M."/>
        </authorList>
    </citation>
    <scope>NUCLEOTIDE SEQUENCE [LARGE SCALE GENOMIC DNA]</scope>
</reference>
<evidence type="ECO:0000313" key="2">
    <source>
        <dbReference type="Proteomes" id="UP000054495"/>
    </source>
</evidence>
<dbReference type="AlphaFoldDB" id="A0A0D6LSR8"/>
<evidence type="ECO:0000313" key="1">
    <source>
        <dbReference type="EMBL" id="EPB70697.1"/>
    </source>
</evidence>
<organism evidence="1 2">
    <name type="scientific">Ancylostoma ceylanicum</name>
    <dbReference type="NCBI Taxonomy" id="53326"/>
    <lineage>
        <taxon>Eukaryota</taxon>
        <taxon>Metazoa</taxon>
        <taxon>Ecdysozoa</taxon>
        <taxon>Nematoda</taxon>
        <taxon>Chromadorea</taxon>
        <taxon>Rhabditida</taxon>
        <taxon>Rhabditina</taxon>
        <taxon>Rhabditomorpha</taxon>
        <taxon>Strongyloidea</taxon>
        <taxon>Ancylostomatidae</taxon>
        <taxon>Ancylostomatinae</taxon>
        <taxon>Ancylostoma</taxon>
    </lineage>
</organism>
<keyword evidence="2" id="KW-1185">Reference proteome</keyword>
<sequence>MLQRSWTGHRGTTNTFHRTLNFLTGRSDHNGSWQMVYGDAADESSLLNPVITL</sequence>